<dbReference type="CDD" id="cd02509">
    <property type="entry name" value="GDP-M1P_Guanylyltransferase"/>
    <property type="match status" value="1"/>
</dbReference>
<dbReference type="InterPro" id="IPR051161">
    <property type="entry name" value="Mannose-6P_isomerase_type2"/>
</dbReference>
<gene>
    <name evidence="2" type="ORF">ATE48_13215</name>
</gene>
<dbReference type="RefSeq" id="WP_066772256.1">
    <property type="nucleotide sequence ID" value="NZ_CP013244.1"/>
</dbReference>
<keyword evidence="3" id="KW-1185">Reference proteome</keyword>
<name>A0A1B1AJR6_9PROT</name>
<evidence type="ECO:0000313" key="3">
    <source>
        <dbReference type="Proteomes" id="UP000092498"/>
    </source>
</evidence>
<dbReference type="InParanoid" id="A0A1B1AJR6"/>
<sequence>MSLRIIPAIMSGGAGTRLWPLSTEDHPKQFHALMGSRTMFAETVARVSGDIGNIAFASPIALCGQKHLALARSAFAEVASAPAAIVIEPKARNTAAVAASAAGVAQELDPEALVLLLPADHVINDVAAFHDAIKTAAPFAKDRIITFGITPQSPAIVYGYIKRGAPLATGVFAIEAFKEKPDAPTAETYVRDGAYSWNSGMFLFSPRVLLGEFAANVAIRDLALASLQSARRSGDEIRLGTEYETAPAMQLDVAVMERTVRAAVVPCDIGWADVGSWAEVLRLAPRNGDGFALLGAAASCDTSKMLASGVRTATLDGEDLVVVAAEGGLMILPRERSTDVAALRALAEKLA</sequence>
<dbReference type="InterPro" id="IPR049577">
    <property type="entry name" value="GMPP_N"/>
</dbReference>
<proteinExistence type="predicted"/>
<evidence type="ECO:0000313" key="2">
    <source>
        <dbReference type="EMBL" id="ANP46802.1"/>
    </source>
</evidence>
<reference evidence="2 3" key="1">
    <citation type="submission" date="2015-11" db="EMBL/GenBank/DDBJ databases">
        <title>Whole-Genome Sequence of Candidatus Oderbacter manganicum from the National Park Lower Oder Valley, Germany.</title>
        <authorList>
            <person name="Braun B."/>
            <person name="Liere K."/>
            <person name="Szewzyk U."/>
        </authorList>
    </citation>
    <scope>NUCLEOTIDE SEQUENCE [LARGE SCALE GENOMIC DNA]</scope>
    <source>
        <strain evidence="2 3">OTSz_A_272</strain>
    </source>
</reference>
<dbReference type="KEGG" id="cbot:ATE48_13215"/>
<dbReference type="AlphaFoldDB" id="A0A1B1AJR6"/>
<dbReference type="Gene3D" id="3.90.550.10">
    <property type="entry name" value="Spore Coat Polysaccharide Biosynthesis Protein SpsA, Chain A"/>
    <property type="match status" value="1"/>
</dbReference>
<accession>A0A1B1AJR6</accession>
<dbReference type="Proteomes" id="UP000092498">
    <property type="component" value="Chromosome"/>
</dbReference>
<protein>
    <recommendedName>
        <fullName evidence="1">Nucleotidyl transferase domain-containing protein</fullName>
    </recommendedName>
</protein>
<dbReference type="PANTHER" id="PTHR46390">
    <property type="entry name" value="MANNOSE-1-PHOSPHATE GUANYLYLTRANSFERASE"/>
    <property type="match status" value="1"/>
</dbReference>
<dbReference type="PANTHER" id="PTHR46390:SF1">
    <property type="entry name" value="MANNOSE-1-PHOSPHATE GUANYLYLTRANSFERASE"/>
    <property type="match status" value="1"/>
</dbReference>
<dbReference type="Pfam" id="PF00483">
    <property type="entry name" value="NTP_transferase"/>
    <property type="match status" value="1"/>
</dbReference>
<dbReference type="InterPro" id="IPR005835">
    <property type="entry name" value="NTP_transferase_dom"/>
</dbReference>
<dbReference type="EMBL" id="CP013244">
    <property type="protein sequence ID" value="ANP46802.1"/>
    <property type="molecule type" value="Genomic_DNA"/>
</dbReference>
<dbReference type="GO" id="GO:0004475">
    <property type="term" value="F:mannose-1-phosphate guanylyltransferase (GTP) activity"/>
    <property type="evidence" value="ECO:0007669"/>
    <property type="project" value="InterPro"/>
</dbReference>
<feature type="domain" description="Nucleotidyl transferase" evidence="1">
    <location>
        <begin position="8"/>
        <end position="282"/>
    </location>
</feature>
<organism evidence="2 3">
    <name type="scientific">Candidatus Viadribacter manganicus</name>
    <dbReference type="NCBI Taxonomy" id="1759059"/>
    <lineage>
        <taxon>Bacteria</taxon>
        <taxon>Pseudomonadati</taxon>
        <taxon>Pseudomonadota</taxon>
        <taxon>Alphaproteobacteria</taxon>
        <taxon>Hyphomonadales</taxon>
        <taxon>Hyphomonadaceae</taxon>
        <taxon>Candidatus Viadribacter</taxon>
    </lineage>
</organism>
<dbReference type="FunCoup" id="A0A1B1AJR6">
    <property type="interactions" value="168"/>
</dbReference>
<dbReference type="OrthoDB" id="9806359at2"/>
<dbReference type="STRING" id="1759059.ATE48_13215"/>
<evidence type="ECO:0000259" key="1">
    <source>
        <dbReference type="Pfam" id="PF00483"/>
    </source>
</evidence>
<dbReference type="GO" id="GO:0009298">
    <property type="term" value="P:GDP-mannose biosynthetic process"/>
    <property type="evidence" value="ECO:0007669"/>
    <property type="project" value="TreeGrafter"/>
</dbReference>
<dbReference type="SUPFAM" id="SSF53448">
    <property type="entry name" value="Nucleotide-diphospho-sugar transferases"/>
    <property type="match status" value="1"/>
</dbReference>
<dbReference type="InterPro" id="IPR029044">
    <property type="entry name" value="Nucleotide-diphossugar_trans"/>
</dbReference>